<dbReference type="EMBL" id="CP035108">
    <property type="protein sequence ID" value="QAR32042.1"/>
    <property type="molecule type" value="Genomic_DNA"/>
</dbReference>
<organism evidence="1 2">
    <name type="scientific">Geovibrio thiophilus</name>
    <dbReference type="NCBI Taxonomy" id="139438"/>
    <lineage>
        <taxon>Bacteria</taxon>
        <taxon>Pseudomonadati</taxon>
        <taxon>Deferribacterota</taxon>
        <taxon>Deferribacteres</taxon>
        <taxon>Deferribacterales</taxon>
        <taxon>Geovibrionaceae</taxon>
        <taxon>Geovibrio</taxon>
    </lineage>
</organism>
<name>A0A410JV39_9BACT</name>
<dbReference type="Pfam" id="PF03927">
    <property type="entry name" value="NapD"/>
    <property type="match status" value="1"/>
</dbReference>
<dbReference type="AlphaFoldDB" id="A0A410JV39"/>
<dbReference type="KEGG" id="gtl:EP073_01080"/>
<gene>
    <name evidence="1" type="ORF">EP073_01080</name>
</gene>
<keyword evidence="2" id="KW-1185">Reference proteome</keyword>
<sequence length="107" mass="11972">MIFTGSIINFEDGKKEAALEVLKTCPQIEVHTFSEDGRSAVVSIETEDSKELEAITDRLKKESSIKDIAHHYMYFGEETEKLLSESAQSPELGEFFKSARTKNGKAV</sequence>
<evidence type="ECO:0000313" key="1">
    <source>
        <dbReference type="EMBL" id="QAR32042.1"/>
    </source>
</evidence>
<dbReference type="OrthoDB" id="9815070at2"/>
<evidence type="ECO:0000313" key="2">
    <source>
        <dbReference type="Proteomes" id="UP000287502"/>
    </source>
</evidence>
<dbReference type="Proteomes" id="UP000287502">
    <property type="component" value="Chromosome"/>
</dbReference>
<dbReference type="RefSeq" id="WP_128465329.1">
    <property type="nucleotide sequence ID" value="NZ_CP035108.1"/>
</dbReference>
<protein>
    <recommendedName>
        <fullName evidence="3">Chaperone NapD</fullName>
    </recommendedName>
</protein>
<proteinExistence type="predicted"/>
<evidence type="ECO:0008006" key="3">
    <source>
        <dbReference type="Google" id="ProtNLM"/>
    </source>
</evidence>
<dbReference type="InterPro" id="IPR005623">
    <property type="entry name" value="Chaperone_NapD_NO3_reduct"/>
</dbReference>
<accession>A0A410JV39</accession>
<reference evidence="1 2" key="1">
    <citation type="submission" date="2019-01" db="EMBL/GenBank/DDBJ databases">
        <title>Geovibrio thiophilus DSM 11263, complete genome.</title>
        <authorList>
            <person name="Spring S."/>
            <person name="Bunk B."/>
            <person name="Sproer C."/>
        </authorList>
    </citation>
    <scope>NUCLEOTIDE SEQUENCE [LARGE SCALE GENOMIC DNA]</scope>
    <source>
        <strain evidence="1 2">DSM 11263</strain>
    </source>
</reference>
<dbReference type="Gene3D" id="3.30.70.920">
    <property type="match status" value="1"/>
</dbReference>